<proteinExistence type="predicted"/>
<reference evidence="3" key="2">
    <citation type="journal article" date="2023" name="Plants (Basel)">
        <title>Annotation of the Turnera subulata (Passifloraceae) Draft Genome Reveals the S-Locus Evolved after the Divergence of Turneroideae from Passifloroideae in a Stepwise Manner.</title>
        <authorList>
            <person name="Henning P.M."/>
            <person name="Roalson E.H."/>
            <person name="Mir W."/>
            <person name="McCubbin A.G."/>
            <person name="Shore J.S."/>
        </authorList>
    </citation>
    <scope>NUCLEOTIDE SEQUENCE</scope>
    <source>
        <strain evidence="3">F60SS</strain>
    </source>
</reference>
<dbReference type="InterPro" id="IPR040256">
    <property type="entry name" value="At4g02000-like"/>
</dbReference>
<accession>A0A9Q0FA86</accession>
<dbReference type="AlphaFoldDB" id="A0A9Q0FA86"/>
<keyword evidence="4" id="KW-1185">Reference proteome</keyword>
<organism evidence="3 4">
    <name type="scientific">Turnera subulata</name>
    <dbReference type="NCBI Taxonomy" id="218843"/>
    <lineage>
        <taxon>Eukaryota</taxon>
        <taxon>Viridiplantae</taxon>
        <taxon>Streptophyta</taxon>
        <taxon>Embryophyta</taxon>
        <taxon>Tracheophyta</taxon>
        <taxon>Spermatophyta</taxon>
        <taxon>Magnoliopsida</taxon>
        <taxon>eudicotyledons</taxon>
        <taxon>Gunneridae</taxon>
        <taxon>Pentapetalae</taxon>
        <taxon>rosids</taxon>
        <taxon>fabids</taxon>
        <taxon>Malpighiales</taxon>
        <taxon>Passifloraceae</taxon>
        <taxon>Turnera</taxon>
    </lineage>
</organism>
<reference evidence="3" key="1">
    <citation type="submission" date="2022-02" db="EMBL/GenBank/DDBJ databases">
        <authorList>
            <person name="Henning P.M."/>
            <person name="McCubbin A.G."/>
            <person name="Shore J.S."/>
        </authorList>
    </citation>
    <scope>NUCLEOTIDE SEQUENCE</scope>
    <source>
        <strain evidence="3">F60SS</strain>
        <tissue evidence="3">Leaves</tissue>
    </source>
</reference>
<dbReference type="EMBL" id="JAKUCV010006606">
    <property type="protein sequence ID" value="KAJ4826686.1"/>
    <property type="molecule type" value="Genomic_DNA"/>
</dbReference>
<sequence length="440" mass="48565">MDNFRSSAEALPQGSSPSLNLLENRDDGRFFSKHVLVAKLVSDKRFPSLILRSICTRAWNLNKRLDVKELGVNVFLLSFDDPDDRLRVMMETPWSMAGHHLVIKEWPSHLPIQEVDFSISESWVQVHGLTPSQLSKDNGWLIGSLFHSCARVDMTDDNHLSYSGILRLRIRHVNCRSNLHALPLLLIISKPPVTVASADHAVGESSKARDDDLPHHNPPLDHVPLPSDSEASENPLPLVNLRSMSFSSPAMAASILDQYAIFGEVIRGALHGPLPGLGSGCEESSTVLDSISDSKPRFAYKRYGPCELMSSSSKRARVDPQDPSEVSGIVEYYMNYSTPVASESSANPYFHVVQQGNQLFVMGRQHPRYSSLRRFRTIPRKSKHGSSMAPGSLLSVVDTQFRNLQLHAPSSSTTDVGISIEDVTDDTDLGSAPVEAAHSL</sequence>
<dbReference type="InterPro" id="IPR025558">
    <property type="entry name" value="DUF4283"/>
</dbReference>
<evidence type="ECO:0000259" key="2">
    <source>
        <dbReference type="Pfam" id="PF14111"/>
    </source>
</evidence>
<feature type="domain" description="DUF4283" evidence="2">
    <location>
        <begin position="33"/>
        <end position="109"/>
    </location>
</feature>
<feature type="compositionally biased region" description="Basic and acidic residues" evidence="1">
    <location>
        <begin position="206"/>
        <end position="219"/>
    </location>
</feature>
<evidence type="ECO:0000313" key="4">
    <source>
        <dbReference type="Proteomes" id="UP001141552"/>
    </source>
</evidence>
<gene>
    <name evidence="3" type="ORF">Tsubulata_043047</name>
</gene>
<dbReference type="Pfam" id="PF14111">
    <property type="entry name" value="DUF4283"/>
    <property type="match status" value="1"/>
</dbReference>
<dbReference type="PANTHER" id="PTHR31286">
    <property type="entry name" value="GLYCINE-RICH CELL WALL STRUCTURAL PROTEIN 1.8-LIKE"/>
    <property type="match status" value="1"/>
</dbReference>
<dbReference type="Proteomes" id="UP001141552">
    <property type="component" value="Unassembled WGS sequence"/>
</dbReference>
<dbReference type="PANTHER" id="PTHR31286:SF167">
    <property type="entry name" value="OS09G0268800 PROTEIN"/>
    <property type="match status" value="1"/>
</dbReference>
<comment type="caution">
    <text evidence="3">The sequence shown here is derived from an EMBL/GenBank/DDBJ whole genome shotgun (WGS) entry which is preliminary data.</text>
</comment>
<dbReference type="OrthoDB" id="1750606at2759"/>
<feature type="region of interest" description="Disordered" evidence="1">
    <location>
        <begin position="1"/>
        <end position="20"/>
    </location>
</feature>
<name>A0A9Q0FA86_9ROSI</name>
<evidence type="ECO:0000256" key="1">
    <source>
        <dbReference type="SAM" id="MobiDB-lite"/>
    </source>
</evidence>
<evidence type="ECO:0000313" key="3">
    <source>
        <dbReference type="EMBL" id="KAJ4826686.1"/>
    </source>
</evidence>
<feature type="region of interest" description="Disordered" evidence="1">
    <location>
        <begin position="198"/>
        <end position="231"/>
    </location>
</feature>
<protein>
    <recommendedName>
        <fullName evidence="2">DUF4283 domain-containing protein</fullName>
    </recommendedName>
</protein>